<keyword evidence="4" id="KW-1185">Reference proteome</keyword>
<gene>
    <name evidence="3" type="ORF">BEN30_04030</name>
</gene>
<dbReference type="AlphaFoldDB" id="A0A1E5QB66"/>
<sequence length="121" mass="12393">MTDTNGEPRMSLKTKATGVPDPASSQGRGGASGERTTYVMQDDSLPLLGMFAVGFGLLGIFTIGPVFVPLALIFGLIAIFAGQILWGLTALVLALAGFVTSPTLLLFLGAGALAAWLGIPL</sequence>
<reference evidence="4" key="1">
    <citation type="submission" date="2016-07" db="EMBL/GenBank/DDBJ databases">
        <authorList>
            <person name="Florea S."/>
            <person name="Webb J.S."/>
            <person name="Jaromczyk J."/>
            <person name="Schardl C.L."/>
        </authorList>
    </citation>
    <scope>NUCLEOTIDE SEQUENCE [LARGE SCALE GENOMIC DNA]</scope>
    <source>
        <strain evidence="4">MV-1</strain>
    </source>
</reference>
<feature type="region of interest" description="Disordered" evidence="1">
    <location>
        <begin position="1"/>
        <end position="34"/>
    </location>
</feature>
<keyword evidence="2" id="KW-0472">Membrane</keyword>
<dbReference type="Proteomes" id="UP000095347">
    <property type="component" value="Unassembled WGS sequence"/>
</dbReference>
<keyword evidence="2" id="KW-0812">Transmembrane</keyword>
<evidence type="ECO:0000313" key="4">
    <source>
        <dbReference type="Proteomes" id="UP000095347"/>
    </source>
</evidence>
<dbReference type="RefSeq" id="WP_069956723.1">
    <property type="nucleotide sequence ID" value="NZ_MCGG01000008.1"/>
</dbReference>
<evidence type="ECO:0000313" key="3">
    <source>
        <dbReference type="EMBL" id="OEJ69258.1"/>
    </source>
</evidence>
<dbReference type="OrthoDB" id="9985305at2"/>
<evidence type="ECO:0000256" key="1">
    <source>
        <dbReference type="SAM" id="MobiDB-lite"/>
    </source>
</evidence>
<comment type="caution">
    <text evidence="3">The sequence shown here is derived from an EMBL/GenBank/DDBJ whole genome shotgun (WGS) entry which is preliminary data.</text>
</comment>
<protein>
    <submittedName>
        <fullName evidence="3">Uncharacterized protein</fullName>
    </submittedName>
</protein>
<keyword evidence="2" id="KW-1133">Transmembrane helix</keyword>
<dbReference type="EMBL" id="MCGG01000008">
    <property type="protein sequence ID" value="OEJ69258.1"/>
    <property type="molecule type" value="Genomic_DNA"/>
</dbReference>
<feature type="transmembrane region" description="Helical" evidence="2">
    <location>
        <begin position="70"/>
        <end position="96"/>
    </location>
</feature>
<feature type="transmembrane region" description="Helical" evidence="2">
    <location>
        <begin position="45"/>
        <end position="64"/>
    </location>
</feature>
<accession>A0A1E5QB66</accession>
<proteinExistence type="predicted"/>
<evidence type="ECO:0000256" key="2">
    <source>
        <dbReference type="SAM" id="Phobius"/>
    </source>
</evidence>
<name>A0A1E5QB66_9PROT</name>
<feature type="transmembrane region" description="Helical" evidence="2">
    <location>
        <begin position="103"/>
        <end position="119"/>
    </location>
</feature>
<organism evidence="3 4">
    <name type="scientific">Magnetovibrio blakemorei</name>
    <dbReference type="NCBI Taxonomy" id="28181"/>
    <lineage>
        <taxon>Bacteria</taxon>
        <taxon>Pseudomonadati</taxon>
        <taxon>Pseudomonadota</taxon>
        <taxon>Alphaproteobacteria</taxon>
        <taxon>Rhodospirillales</taxon>
        <taxon>Magnetovibrionaceae</taxon>
        <taxon>Magnetovibrio</taxon>
    </lineage>
</organism>